<evidence type="ECO:0000259" key="5">
    <source>
        <dbReference type="PROSITE" id="PS50949"/>
    </source>
</evidence>
<dbReference type="InterPro" id="IPR001647">
    <property type="entry name" value="HTH_TetR"/>
</dbReference>
<dbReference type="PROSITE" id="PS50977">
    <property type="entry name" value="HTH_TETR_2"/>
    <property type="match status" value="1"/>
</dbReference>
<dbReference type="Pfam" id="PF02909">
    <property type="entry name" value="TetR_C_1"/>
    <property type="match status" value="1"/>
</dbReference>
<dbReference type="CDD" id="cd07377">
    <property type="entry name" value="WHTH_GntR"/>
    <property type="match status" value="1"/>
</dbReference>
<dbReference type="Gene3D" id="1.10.357.10">
    <property type="entry name" value="Tetracycline Repressor, domain 2"/>
    <property type="match status" value="1"/>
</dbReference>
<dbReference type="InterPro" id="IPR036390">
    <property type="entry name" value="WH_DNA-bd_sf"/>
</dbReference>
<dbReference type="InterPro" id="IPR004111">
    <property type="entry name" value="Repressor_TetR_C"/>
</dbReference>
<dbReference type="GO" id="GO:0003677">
    <property type="term" value="F:DNA binding"/>
    <property type="evidence" value="ECO:0007669"/>
    <property type="project" value="UniProtKB-UniRule"/>
</dbReference>
<reference evidence="8" key="1">
    <citation type="submission" date="2016-10" db="EMBL/GenBank/DDBJ databases">
        <authorList>
            <person name="Varghese N."/>
            <person name="Submissions S."/>
        </authorList>
    </citation>
    <scope>NUCLEOTIDE SEQUENCE [LARGE SCALE GENOMIC DNA]</scope>
    <source>
        <strain evidence="8">CGMCC 4.3530</strain>
    </source>
</reference>
<dbReference type="OrthoDB" id="2570341at2"/>
<dbReference type="PANTHER" id="PTHR44846:SF17">
    <property type="entry name" value="GNTR-FAMILY TRANSCRIPTIONAL REGULATOR"/>
    <property type="match status" value="1"/>
</dbReference>
<dbReference type="SMART" id="SM00345">
    <property type="entry name" value="HTH_GNTR"/>
    <property type="match status" value="1"/>
</dbReference>
<keyword evidence="2 4" id="KW-0238">DNA-binding</keyword>
<dbReference type="InterPro" id="IPR036271">
    <property type="entry name" value="Tet_transcr_reg_TetR-rel_C_sf"/>
</dbReference>
<evidence type="ECO:0000256" key="2">
    <source>
        <dbReference type="ARBA" id="ARBA00023125"/>
    </source>
</evidence>
<keyword evidence="8" id="KW-1185">Reference proteome</keyword>
<dbReference type="InterPro" id="IPR036388">
    <property type="entry name" value="WH-like_DNA-bd_sf"/>
</dbReference>
<keyword evidence="3" id="KW-0804">Transcription</keyword>
<dbReference type="EMBL" id="FNOK01000089">
    <property type="protein sequence ID" value="SDZ52394.1"/>
    <property type="molecule type" value="Genomic_DNA"/>
</dbReference>
<evidence type="ECO:0000313" key="8">
    <source>
        <dbReference type="Proteomes" id="UP000199529"/>
    </source>
</evidence>
<evidence type="ECO:0000313" key="7">
    <source>
        <dbReference type="EMBL" id="SDZ52394.1"/>
    </source>
</evidence>
<dbReference type="GO" id="GO:0003700">
    <property type="term" value="F:DNA-binding transcription factor activity"/>
    <property type="evidence" value="ECO:0007669"/>
    <property type="project" value="InterPro"/>
</dbReference>
<dbReference type="PANTHER" id="PTHR44846">
    <property type="entry name" value="MANNOSYL-D-GLYCERATE TRANSPORT/METABOLISM SYSTEM REPRESSOR MNGR-RELATED"/>
    <property type="match status" value="1"/>
</dbReference>
<feature type="domain" description="HTH gntR-type" evidence="5">
    <location>
        <begin position="6"/>
        <end position="74"/>
    </location>
</feature>
<feature type="domain" description="HTH tetR-type" evidence="6">
    <location>
        <begin position="86"/>
        <end position="146"/>
    </location>
</feature>
<evidence type="ECO:0000256" key="4">
    <source>
        <dbReference type="PROSITE-ProRule" id="PRU00335"/>
    </source>
</evidence>
<feature type="DNA-binding region" description="H-T-H motif" evidence="4">
    <location>
        <begin position="109"/>
        <end position="128"/>
    </location>
</feature>
<dbReference type="PROSITE" id="PS50949">
    <property type="entry name" value="HTH_GNTR"/>
    <property type="match status" value="1"/>
</dbReference>
<dbReference type="Gene3D" id="1.10.10.60">
    <property type="entry name" value="Homeodomain-like"/>
    <property type="match status" value="1"/>
</dbReference>
<dbReference type="InterPro" id="IPR009057">
    <property type="entry name" value="Homeodomain-like_sf"/>
</dbReference>
<dbReference type="RefSeq" id="WP_093278353.1">
    <property type="nucleotide sequence ID" value="NZ_FNOK01000089.1"/>
</dbReference>
<dbReference type="InterPro" id="IPR050679">
    <property type="entry name" value="Bact_HTH_transcr_reg"/>
</dbReference>
<evidence type="ECO:0000259" key="6">
    <source>
        <dbReference type="PROSITE" id="PS50977"/>
    </source>
</evidence>
<dbReference type="SUPFAM" id="SSF46785">
    <property type="entry name" value="Winged helix' DNA-binding domain"/>
    <property type="match status" value="1"/>
</dbReference>
<dbReference type="SUPFAM" id="SSF48498">
    <property type="entry name" value="Tetracyclin repressor-like, C-terminal domain"/>
    <property type="match status" value="1"/>
</dbReference>
<dbReference type="Pfam" id="PF00440">
    <property type="entry name" value="TetR_N"/>
    <property type="match status" value="1"/>
</dbReference>
<keyword evidence="1" id="KW-0805">Transcription regulation</keyword>
<sequence>MTKGTEPPYLRIVSAIRDRIARGELRPGDRVPSTRSITREWGVAMATATKALAELRREGLVEARRGAGTVVSAPPQPPPDRPAEPALTLQRIVATAVAAADAEGTKAVSMRRIAAELGVGPMSLYRHVASKDELVREMMRVAFLERPLPEPGPPGWRAKLELVCRTQWELYLRHPWLASAVSMTRPQLVPEAMAHTEWTLRALDGLGLDPDEIAREALTLPSMVRGLALSRESEAEAEEATGVGAEQWWRSLDDQVRALYATGRFPMLAGLDSEIVDDIDGLFEHALTRNLDGLQARLEHGTAPARRP</sequence>
<proteinExistence type="predicted"/>
<dbReference type="AlphaFoldDB" id="A0A1H3TQ84"/>
<gene>
    <name evidence="7" type="ORF">SAMN05216215_108922</name>
</gene>
<dbReference type="Pfam" id="PF00392">
    <property type="entry name" value="GntR"/>
    <property type="match status" value="1"/>
</dbReference>
<organism evidence="7 8">
    <name type="scientific">Saccharopolyspora shandongensis</name>
    <dbReference type="NCBI Taxonomy" id="418495"/>
    <lineage>
        <taxon>Bacteria</taxon>
        <taxon>Bacillati</taxon>
        <taxon>Actinomycetota</taxon>
        <taxon>Actinomycetes</taxon>
        <taxon>Pseudonocardiales</taxon>
        <taxon>Pseudonocardiaceae</taxon>
        <taxon>Saccharopolyspora</taxon>
    </lineage>
</organism>
<dbReference type="Gene3D" id="1.10.10.10">
    <property type="entry name" value="Winged helix-like DNA-binding domain superfamily/Winged helix DNA-binding domain"/>
    <property type="match status" value="1"/>
</dbReference>
<dbReference type="Proteomes" id="UP000199529">
    <property type="component" value="Unassembled WGS sequence"/>
</dbReference>
<dbReference type="STRING" id="418495.SAMN05216215_108922"/>
<name>A0A1H3TQ84_9PSEU</name>
<protein>
    <submittedName>
        <fullName evidence="7">Transcriptional regulator, TetR family</fullName>
    </submittedName>
</protein>
<accession>A0A1H3TQ84</accession>
<dbReference type="GO" id="GO:0045892">
    <property type="term" value="P:negative regulation of DNA-templated transcription"/>
    <property type="evidence" value="ECO:0007669"/>
    <property type="project" value="InterPro"/>
</dbReference>
<dbReference type="InterPro" id="IPR000524">
    <property type="entry name" value="Tscrpt_reg_HTH_GntR"/>
</dbReference>
<evidence type="ECO:0000256" key="1">
    <source>
        <dbReference type="ARBA" id="ARBA00023015"/>
    </source>
</evidence>
<dbReference type="SUPFAM" id="SSF46689">
    <property type="entry name" value="Homeodomain-like"/>
    <property type="match status" value="1"/>
</dbReference>
<evidence type="ECO:0000256" key="3">
    <source>
        <dbReference type="ARBA" id="ARBA00023163"/>
    </source>
</evidence>